<evidence type="ECO:0000313" key="1">
    <source>
        <dbReference type="EMBL" id="GES23571.1"/>
    </source>
</evidence>
<gene>
    <name evidence="1" type="ORF">Aple_064700</name>
</gene>
<comment type="caution">
    <text evidence="1">The sequence shown here is derived from an EMBL/GenBank/DDBJ whole genome shotgun (WGS) entry which is preliminary data.</text>
</comment>
<dbReference type="AlphaFoldDB" id="A0A5M3XVJ8"/>
<sequence length="310" mass="33383">MGLEFGRQYLWHGVTWATGRPTLLLADAATGVLGHVEVMGLDLGLKVCGSARFCTGRYGFAGTCQVEPLPCPWQAEAGSGGQCAGCLGQDEFRFAHQFHKGGHAPPALAAYMSQPHWLYVATFAHAVSKVGTAAAPRRRSRLDEQGPTWATYLAHVPDGRAVRMLEDALSRELGLTQTVRGTAKLGALADPDPARIHAAHERVVDRAIAALADLGVSIVRDEWEPPGVSLALRSPQQQGERAVYPHDLRHGEHGFLVESCSGSHVLARLSSDATHPDGVRYVLDLNTLKGRRITIGDYTSPETILQGSLF</sequence>
<reference evidence="1 2" key="1">
    <citation type="submission" date="2019-10" db="EMBL/GenBank/DDBJ databases">
        <title>Whole genome shotgun sequence of Acrocarpospora pleiomorpha NBRC 16267.</title>
        <authorList>
            <person name="Ichikawa N."/>
            <person name="Kimura A."/>
            <person name="Kitahashi Y."/>
            <person name="Komaki H."/>
            <person name="Oguchi A."/>
        </authorList>
    </citation>
    <scope>NUCLEOTIDE SEQUENCE [LARGE SCALE GENOMIC DNA]</scope>
    <source>
        <strain evidence="1 2">NBRC 16267</strain>
    </source>
</reference>
<dbReference type="RefSeq" id="WP_246264926.1">
    <property type="nucleotide sequence ID" value="NZ_BAAAHM010000043.1"/>
</dbReference>
<name>A0A5M3XVJ8_9ACTN</name>
<protein>
    <recommendedName>
        <fullName evidence="3">DUF2797 domain-containing protein</fullName>
    </recommendedName>
</protein>
<evidence type="ECO:0008006" key="3">
    <source>
        <dbReference type="Google" id="ProtNLM"/>
    </source>
</evidence>
<evidence type="ECO:0000313" key="2">
    <source>
        <dbReference type="Proteomes" id="UP000377595"/>
    </source>
</evidence>
<dbReference type="Proteomes" id="UP000377595">
    <property type="component" value="Unassembled WGS sequence"/>
</dbReference>
<keyword evidence="2" id="KW-1185">Reference proteome</keyword>
<accession>A0A5M3XVJ8</accession>
<dbReference type="EMBL" id="BLAF01000042">
    <property type="protein sequence ID" value="GES23571.1"/>
    <property type="molecule type" value="Genomic_DNA"/>
</dbReference>
<proteinExistence type="predicted"/>
<organism evidence="1 2">
    <name type="scientific">Acrocarpospora pleiomorpha</name>
    <dbReference type="NCBI Taxonomy" id="90975"/>
    <lineage>
        <taxon>Bacteria</taxon>
        <taxon>Bacillati</taxon>
        <taxon>Actinomycetota</taxon>
        <taxon>Actinomycetes</taxon>
        <taxon>Streptosporangiales</taxon>
        <taxon>Streptosporangiaceae</taxon>
        <taxon>Acrocarpospora</taxon>
    </lineage>
</organism>